<evidence type="ECO:0000256" key="5">
    <source>
        <dbReference type="PROSITE-ProRule" id="PRU00169"/>
    </source>
</evidence>
<dbReference type="PROSITE" id="PS50110">
    <property type="entry name" value="RESPONSE_REGULATORY"/>
    <property type="match status" value="1"/>
</dbReference>
<evidence type="ECO:0000313" key="8">
    <source>
        <dbReference type="EMBL" id="MFD2571984.1"/>
    </source>
</evidence>
<evidence type="ECO:0000256" key="2">
    <source>
        <dbReference type="ARBA" id="ARBA00023015"/>
    </source>
</evidence>
<proteinExistence type="predicted"/>
<feature type="modified residue" description="4-aspartylphosphate" evidence="5">
    <location>
        <position position="60"/>
    </location>
</feature>
<dbReference type="InterPro" id="IPR011006">
    <property type="entry name" value="CheY-like_superfamily"/>
</dbReference>
<dbReference type="Pfam" id="PF00196">
    <property type="entry name" value="GerE"/>
    <property type="match status" value="1"/>
</dbReference>
<evidence type="ECO:0000259" key="7">
    <source>
        <dbReference type="PROSITE" id="PS50110"/>
    </source>
</evidence>
<feature type="domain" description="HTH luxR-type" evidence="6">
    <location>
        <begin position="148"/>
        <end position="213"/>
    </location>
</feature>
<dbReference type="SUPFAM" id="SSF46894">
    <property type="entry name" value="C-terminal effector domain of the bipartite response regulators"/>
    <property type="match status" value="1"/>
</dbReference>
<name>A0ABW5M5P5_9BACT</name>
<dbReference type="InterPro" id="IPR039420">
    <property type="entry name" value="WalR-like"/>
</dbReference>
<keyword evidence="9" id="KW-1185">Reference proteome</keyword>
<keyword evidence="1 5" id="KW-0597">Phosphoprotein</keyword>
<feature type="domain" description="Response regulatory" evidence="7">
    <location>
        <begin position="9"/>
        <end position="125"/>
    </location>
</feature>
<dbReference type="SMART" id="SM00448">
    <property type="entry name" value="REC"/>
    <property type="match status" value="1"/>
</dbReference>
<dbReference type="InterPro" id="IPR058245">
    <property type="entry name" value="NreC/VraR/RcsB-like_REC"/>
</dbReference>
<dbReference type="SUPFAM" id="SSF52172">
    <property type="entry name" value="CheY-like"/>
    <property type="match status" value="1"/>
</dbReference>
<dbReference type="Proteomes" id="UP001597469">
    <property type="component" value="Unassembled WGS sequence"/>
</dbReference>
<evidence type="ECO:0000256" key="3">
    <source>
        <dbReference type="ARBA" id="ARBA00023125"/>
    </source>
</evidence>
<dbReference type="CDD" id="cd17535">
    <property type="entry name" value="REC_NarL-like"/>
    <property type="match status" value="1"/>
</dbReference>
<gene>
    <name evidence="8" type="ORF">ACFSUS_15175</name>
</gene>
<dbReference type="PRINTS" id="PR00038">
    <property type="entry name" value="HTHLUXR"/>
</dbReference>
<dbReference type="InterPro" id="IPR001789">
    <property type="entry name" value="Sig_transdc_resp-reg_receiver"/>
</dbReference>
<accession>A0ABW5M5P5</accession>
<dbReference type="PANTHER" id="PTHR43214:SF41">
    <property type="entry name" value="NITRATE_NITRITE RESPONSE REGULATOR PROTEIN NARP"/>
    <property type="match status" value="1"/>
</dbReference>
<evidence type="ECO:0000259" key="6">
    <source>
        <dbReference type="PROSITE" id="PS50043"/>
    </source>
</evidence>
<reference evidence="9" key="1">
    <citation type="journal article" date="2019" name="Int. J. Syst. Evol. Microbiol.">
        <title>The Global Catalogue of Microorganisms (GCM) 10K type strain sequencing project: providing services to taxonomists for standard genome sequencing and annotation.</title>
        <authorList>
            <consortium name="The Broad Institute Genomics Platform"/>
            <consortium name="The Broad Institute Genome Sequencing Center for Infectious Disease"/>
            <person name="Wu L."/>
            <person name="Ma J."/>
        </authorList>
    </citation>
    <scope>NUCLEOTIDE SEQUENCE [LARGE SCALE GENOMIC DNA]</scope>
    <source>
        <strain evidence="9">KCTC 42805</strain>
    </source>
</reference>
<dbReference type="PANTHER" id="PTHR43214">
    <property type="entry name" value="TWO-COMPONENT RESPONSE REGULATOR"/>
    <property type="match status" value="1"/>
</dbReference>
<keyword evidence="4" id="KW-0804">Transcription</keyword>
<dbReference type="Gene3D" id="3.40.50.2300">
    <property type="match status" value="1"/>
</dbReference>
<dbReference type="SMART" id="SM00421">
    <property type="entry name" value="HTH_LUXR"/>
    <property type="match status" value="1"/>
</dbReference>
<evidence type="ECO:0000256" key="1">
    <source>
        <dbReference type="ARBA" id="ARBA00022553"/>
    </source>
</evidence>
<protein>
    <submittedName>
        <fullName evidence="8">Response regulator</fullName>
    </submittedName>
</protein>
<dbReference type="PROSITE" id="PS50043">
    <property type="entry name" value="HTH_LUXR_2"/>
    <property type="match status" value="1"/>
</dbReference>
<evidence type="ECO:0000256" key="4">
    <source>
        <dbReference type="ARBA" id="ARBA00023163"/>
    </source>
</evidence>
<dbReference type="InterPro" id="IPR000792">
    <property type="entry name" value="Tscrpt_reg_LuxR_C"/>
</dbReference>
<keyword evidence="2" id="KW-0805">Transcription regulation</keyword>
<organism evidence="8 9">
    <name type="scientific">Spirosoma soli</name>
    <dbReference type="NCBI Taxonomy" id="1770529"/>
    <lineage>
        <taxon>Bacteria</taxon>
        <taxon>Pseudomonadati</taxon>
        <taxon>Bacteroidota</taxon>
        <taxon>Cytophagia</taxon>
        <taxon>Cytophagales</taxon>
        <taxon>Cytophagaceae</taxon>
        <taxon>Spirosoma</taxon>
    </lineage>
</organism>
<keyword evidence="3" id="KW-0238">DNA-binding</keyword>
<dbReference type="InterPro" id="IPR016032">
    <property type="entry name" value="Sig_transdc_resp-reg_C-effctor"/>
</dbReference>
<evidence type="ECO:0000313" key="9">
    <source>
        <dbReference type="Proteomes" id="UP001597469"/>
    </source>
</evidence>
<dbReference type="Pfam" id="PF00072">
    <property type="entry name" value="Response_reg"/>
    <property type="match status" value="1"/>
</dbReference>
<dbReference type="EMBL" id="JBHULN010000008">
    <property type="protein sequence ID" value="MFD2571984.1"/>
    <property type="molecule type" value="Genomic_DNA"/>
</dbReference>
<sequence>MTHHTQPTRILLVDDHRLFSNGLNSLLSAEADLDVVGQVFDGFEVVSAVHRLRPDVILLDINLPRQNGQELVPELLRTFPHVRIIMVTMYAESHLVDTFKQLGVHGYMLKNVDHRELLTGIRLVRAGGRYFDSSLAKPHETARHNDDAFIRKFQLTPRELEILQGVCTGLSSQQLAEQLNLSYLTVKSHRRNIHFKLGTTTTVDLIRFAQEHGLTA</sequence>
<comment type="caution">
    <text evidence="8">The sequence shown here is derived from an EMBL/GenBank/DDBJ whole genome shotgun (WGS) entry which is preliminary data.</text>
</comment>
<dbReference type="RefSeq" id="WP_381523976.1">
    <property type="nucleotide sequence ID" value="NZ_JBHULN010000008.1"/>
</dbReference>
<dbReference type="CDD" id="cd06170">
    <property type="entry name" value="LuxR_C_like"/>
    <property type="match status" value="1"/>
</dbReference>